<dbReference type="InterPro" id="IPR000428">
    <property type="entry name" value="Cu-bd"/>
</dbReference>
<dbReference type="GeneID" id="95519732"/>
<feature type="compositionally biased region" description="Polar residues" evidence="2">
    <location>
        <begin position="1"/>
        <end position="19"/>
    </location>
</feature>
<dbReference type="RefSeq" id="WP_114244592.1">
    <property type="nucleotide sequence ID" value="NZ_BMRN01000002.1"/>
</dbReference>
<evidence type="ECO:0000256" key="1">
    <source>
        <dbReference type="ARBA" id="ARBA00022723"/>
    </source>
</evidence>
<dbReference type="Proteomes" id="UP000252698">
    <property type="component" value="Chromosome"/>
</dbReference>
<dbReference type="PROSITE" id="PS50846">
    <property type="entry name" value="HMA_2"/>
    <property type="match status" value="1"/>
</dbReference>
<dbReference type="EMBL" id="CP027306">
    <property type="protein sequence ID" value="AXE77993.1"/>
    <property type="molecule type" value="Genomic_DNA"/>
</dbReference>
<dbReference type="GO" id="GO:0006825">
    <property type="term" value="P:copper ion transport"/>
    <property type="evidence" value="ECO:0007669"/>
    <property type="project" value="InterPro"/>
</dbReference>
<evidence type="ECO:0000256" key="2">
    <source>
        <dbReference type="SAM" id="MobiDB-lite"/>
    </source>
</evidence>
<dbReference type="PRINTS" id="PR00944">
    <property type="entry name" value="CUEXPORT"/>
</dbReference>
<evidence type="ECO:0000259" key="3">
    <source>
        <dbReference type="PROSITE" id="PS50846"/>
    </source>
</evidence>
<feature type="region of interest" description="Disordered" evidence="2">
    <location>
        <begin position="1"/>
        <end position="27"/>
    </location>
</feature>
<organism evidence="4 5">
    <name type="scientific">Streptomyces atratus</name>
    <dbReference type="NCBI Taxonomy" id="1893"/>
    <lineage>
        <taxon>Bacteria</taxon>
        <taxon>Bacillati</taxon>
        <taxon>Actinomycetota</taxon>
        <taxon>Actinomycetes</taxon>
        <taxon>Kitasatosporales</taxon>
        <taxon>Streptomycetaceae</taxon>
        <taxon>Streptomyces</taxon>
    </lineage>
</organism>
<dbReference type="Pfam" id="PF00403">
    <property type="entry name" value="HMA"/>
    <property type="match status" value="1"/>
</dbReference>
<gene>
    <name evidence="4" type="ORF">C5746_14755</name>
</gene>
<dbReference type="GO" id="GO:0005507">
    <property type="term" value="F:copper ion binding"/>
    <property type="evidence" value="ECO:0007669"/>
    <property type="project" value="InterPro"/>
</dbReference>
<evidence type="ECO:0000313" key="5">
    <source>
        <dbReference type="Proteomes" id="UP000252698"/>
    </source>
</evidence>
<accession>A0A2Z5JCQ1</accession>
<dbReference type="InterPro" id="IPR017969">
    <property type="entry name" value="Heavy-metal-associated_CS"/>
</dbReference>
<dbReference type="PROSITE" id="PS01047">
    <property type="entry name" value="HMA_1"/>
    <property type="match status" value="1"/>
</dbReference>
<name>A0A2Z5JCQ1_STRAR</name>
<dbReference type="AlphaFoldDB" id="A0A2Z5JCQ1"/>
<reference evidence="4 5" key="1">
    <citation type="journal article" date="2018" name="Front. Microbiol.">
        <title>Genome Sequencing of Streptomyces atratus SCSIOZH16 and Activation Production of Nocardamine via Metabolic Engineering.</title>
        <authorList>
            <person name="Li Y."/>
            <person name="Zhang C."/>
            <person name="Liu C."/>
            <person name="Ju J."/>
            <person name="Ma J."/>
        </authorList>
    </citation>
    <scope>NUCLEOTIDE SEQUENCE [LARGE SCALE GENOMIC DNA]</scope>
    <source>
        <strain evidence="4 5">SCSIO_ZH16</strain>
    </source>
</reference>
<protein>
    <submittedName>
        <fullName evidence="4">Copper-binding protein</fullName>
    </submittedName>
</protein>
<dbReference type="SUPFAM" id="SSF55008">
    <property type="entry name" value="HMA, heavy metal-associated domain"/>
    <property type="match status" value="1"/>
</dbReference>
<feature type="domain" description="HMA" evidence="3">
    <location>
        <begin position="34"/>
        <end position="99"/>
    </location>
</feature>
<dbReference type="InterPro" id="IPR006121">
    <property type="entry name" value="HMA_dom"/>
</dbReference>
<sequence length="102" mass="10019">MTTETQLPQATGSCCSPSGSCHDGADSGAPAGGVTTVYQVTGMTCGHCEGAVSEEISGIEGVTSVKAVASTGQVTVVSRAPLAEDAVRAAVDEAGYELVGRA</sequence>
<dbReference type="KEGG" id="sata:C5746_14755"/>
<dbReference type="Gene3D" id="3.30.70.100">
    <property type="match status" value="1"/>
</dbReference>
<keyword evidence="1" id="KW-0479">Metal-binding</keyword>
<proteinExistence type="predicted"/>
<evidence type="ECO:0000313" key="4">
    <source>
        <dbReference type="EMBL" id="AXE77993.1"/>
    </source>
</evidence>
<dbReference type="CDD" id="cd00371">
    <property type="entry name" value="HMA"/>
    <property type="match status" value="1"/>
</dbReference>
<dbReference type="InterPro" id="IPR036163">
    <property type="entry name" value="HMA_dom_sf"/>
</dbReference>